<gene>
    <name evidence="4" type="ORF">O3V59_04310</name>
</gene>
<feature type="compositionally biased region" description="Low complexity" evidence="1">
    <location>
        <begin position="932"/>
        <end position="954"/>
    </location>
</feature>
<dbReference type="AlphaFoldDB" id="A0A9X3TNJ6"/>
<dbReference type="PANTHER" id="PTHR37947:SF2">
    <property type="entry name" value="VON WILLEBRAND FACTOR TYPE A"/>
    <property type="match status" value="1"/>
</dbReference>
<dbReference type="SUPFAM" id="SSF52317">
    <property type="entry name" value="Class I glutamine amidotransferase-like"/>
    <property type="match status" value="1"/>
</dbReference>
<dbReference type="CDD" id="cd00198">
    <property type="entry name" value="vWFA"/>
    <property type="match status" value="1"/>
</dbReference>
<keyword evidence="2" id="KW-0812">Transmembrane</keyword>
<protein>
    <submittedName>
        <fullName evidence="4">VWA domain-containing protein</fullName>
    </submittedName>
</protein>
<reference evidence="4" key="1">
    <citation type="submission" date="2022-12" db="EMBL/GenBank/DDBJ databases">
        <title>Draft genome sequence of the thermophilic strain Brevibacillus thermoruber HT42, isolated from Los Humeros, Puebla, Mexico, with biotechnological potential.</title>
        <authorList>
            <person name="Lara Sanchez J."/>
            <person name="Solis Palacios R."/>
            <person name="Bustos Baena A.S."/>
            <person name="Ruz Baez A.E."/>
            <person name="Espinosa Luna G."/>
            <person name="Oliart Ros R.M."/>
        </authorList>
    </citation>
    <scope>NUCLEOTIDE SEQUENCE</scope>
    <source>
        <strain evidence="4">HT42</strain>
    </source>
</reference>
<dbReference type="EMBL" id="JAPYYP010000003">
    <property type="protein sequence ID" value="MDA5107574.1"/>
    <property type="molecule type" value="Genomic_DNA"/>
</dbReference>
<dbReference type="PANTHER" id="PTHR37947">
    <property type="entry name" value="BLL2462 PROTEIN"/>
    <property type="match status" value="1"/>
</dbReference>
<dbReference type="InterPro" id="IPR002035">
    <property type="entry name" value="VWF_A"/>
</dbReference>
<evidence type="ECO:0000256" key="2">
    <source>
        <dbReference type="SAM" id="Phobius"/>
    </source>
</evidence>
<evidence type="ECO:0000256" key="1">
    <source>
        <dbReference type="SAM" id="MobiDB-lite"/>
    </source>
</evidence>
<accession>A0A9X3TNJ6</accession>
<feature type="compositionally biased region" description="Basic and acidic residues" evidence="1">
    <location>
        <begin position="873"/>
        <end position="891"/>
    </location>
</feature>
<keyword evidence="2" id="KW-0472">Membrane</keyword>
<evidence type="ECO:0000313" key="5">
    <source>
        <dbReference type="Proteomes" id="UP001151071"/>
    </source>
</evidence>
<dbReference type="InterPro" id="IPR010768">
    <property type="entry name" value="GATase1-like"/>
</dbReference>
<comment type="caution">
    <text evidence="4">The sequence shown here is derived from an EMBL/GenBank/DDBJ whole genome shotgun (WGS) entry which is preliminary data.</text>
</comment>
<dbReference type="Pfam" id="PF00092">
    <property type="entry name" value="VWA"/>
    <property type="match status" value="1"/>
</dbReference>
<dbReference type="PROSITE" id="PS50234">
    <property type="entry name" value="VWFA"/>
    <property type="match status" value="1"/>
</dbReference>
<sequence length="990" mass="107015">MGIDVQQPWFLLLLIPAAWVIAAWWRGQRRMPNSRKTVIAAVRGSVFLLLILALAGTQLLHPVRAETVVFVVDRSASMKDDPRVYAFMRDAVERKRAEDQFGVVAVGADAAVDQPLTTRREVQPVGVEVNRHATNLAEGIRLAAAMIPSHARGKIVLLTDGLATHGDAAREAKLAAERGIAVEAVSLQQPQGEEVVLTAVQVPERLYAGEEYAIKVDVESTTATRATLRLYEGNREAGRQTIQVEKGKNRFLFTQKALQEGFQRYRVEIEPERDTVQTNNQAHAYTQVAGAPTVLVLEGHPGAAKNLVSALSAGSIKADVKDPSLLPKALDGYKRYASIILADVAATQLSDADMERMRTAVRDLGVGLIMTGGSDSFGMGGWLQTPIEEALPVHMDLRGKEDLPSLGLMLVIDKSGSMAADAHGVDKMELAKEAAIRATSMLNRQDQVGVIAFDGTPWEVVPPRSVTDLDDIHRQIGGIFADGGTDIFPALQMAYERIKTMQTQRKHVILLTDGQSGRNDDYQGLLQQMTGENITVSTVAVGDDADTALLEEIAQWGKGRYYFAKDATSVPKIFSKETALASRTYIVEQPQVPTRTGGADWSALRQPLPPLHAYVATTPKQTAEQLLTSRDEDPILIRWQYGLGRSVAWTSDLEGKWAPDWVAWPGNSRMWNEAVAWTLPQVTTGRWKAETRLDGTTGVVTVTVPKGEKLPQELEAVVVNQEMKREAVRLKPVAPGTLEGRFSAAEPGSYLVQITEKTGGHVTASETAGLTVSYSPEYGLPRDGDSELRQWLAAGEGALITRPDEVFAGRLPAKWDTQPIGEWLLMLAALLWPLDVACRRLQLPEAWWTRLAARFRRRGSAGNAGHPSVFARLGEKQEERRRGRAARREAEAADGAGQAGTAAGKSASAAAASPAGMPLSAQVPGSSLQGEAQSRSGAGSRPAAGAFATDSAAAEQTDGGKAQADSGKAQADKTGETVNRLLAAKKRRQK</sequence>
<dbReference type="Gene3D" id="3.40.50.880">
    <property type="match status" value="2"/>
</dbReference>
<evidence type="ECO:0000259" key="3">
    <source>
        <dbReference type="PROSITE" id="PS50234"/>
    </source>
</evidence>
<evidence type="ECO:0000313" key="4">
    <source>
        <dbReference type="EMBL" id="MDA5107574.1"/>
    </source>
</evidence>
<feature type="compositionally biased region" description="Low complexity" evidence="1">
    <location>
        <begin position="893"/>
        <end position="916"/>
    </location>
</feature>
<feature type="transmembrane region" description="Helical" evidence="2">
    <location>
        <begin position="6"/>
        <end position="25"/>
    </location>
</feature>
<dbReference type="Pfam" id="PF13519">
    <property type="entry name" value="VWA_2"/>
    <property type="match status" value="1"/>
</dbReference>
<proteinExistence type="predicted"/>
<dbReference type="SMART" id="SM00327">
    <property type="entry name" value="VWA"/>
    <property type="match status" value="2"/>
</dbReference>
<dbReference type="SUPFAM" id="SSF53300">
    <property type="entry name" value="vWA-like"/>
    <property type="match status" value="2"/>
</dbReference>
<dbReference type="Proteomes" id="UP001151071">
    <property type="component" value="Unassembled WGS sequence"/>
</dbReference>
<dbReference type="InterPro" id="IPR029062">
    <property type="entry name" value="Class_I_gatase-like"/>
</dbReference>
<name>A0A9X3TNJ6_9BACL</name>
<keyword evidence="2" id="KW-1133">Transmembrane helix</keyword>
<organism evidence="4 5">
    <name type="scientific">Brevibacillus thermoruber</name>
    <dbReference type="NCBI Taxonomy" id="33942"/>
    <lineage>
        <taxon>Bacteria</taxon>
        <taxon>Bacillati</taxon>
        <taxon>Bacillota</taxon>
        <taxon>Bacilli</taxon>
        <taxon>Bacillales</taxon>
        <taxon>Paenibacillaceae</taxon>
        <taxon>Brevibacillus</taxon>
    </lineage>
</organism>
<dbReference type="RefSeq" id="WP_271139558.1">
    <property type="nucleotide sequence ID" value="NZ_JAPYYP010000003.1"/>
</dbReference>
<keyword evidence="5" id="KW-1185">Reference proteome</keyword>
<dbReference type="Gene3D" id="3.40.50.410">
    <property type="entry name" value="von Willebrand factor, type A domain"/>
    <property type="match status" value="1"/>
</dbReference>
<feature type="domain" description="VWFA" evidence="3">
    <location>
        <begin position="407"/>
        <end position="577"/>
    </location>
</feature>
<dbReference type="InterPro" id="IPR036465">
    <property type="entry name" value="vWFA_dom_sf"/>
</dbReference>
<dbReference type="Pfam" id="PF07090">
    <property type="entry name" value="GATase1_like"/>
    <property type="match status" value="1"/>
</dbReference>
<feature type="region of interest" description="Disordered" evidence="1">
    <location>
        <begin position="859"/>
        <end position="977"/>
    </location>
</feature>
<feature type="transmembrane region" description="Helical" evidence="2">
    <location>
        <begin position="37"/>
        <end position="60"/>
    </location>
</feature>